<dbReference type="EMBL" id="CAADRP010001652">
    <property type="protein sequence ID" value="VFU46829.1"/>
    <property type="molecule type" value="Genomic_DNA"/>
</dbReference>
<evidence type="ECO:0000313" key="1">
    <source>
        <dbReference type="EMBL" id="VFU46829.1"/>
    </source>
</evidence>
<dbReference type="AlphaFoldDB" id="A0A6N2M2B8"/>
<name>A0A6N2M2B8_SALVM</name>
<organism evidence="1">
    <name type="scientific">Salix viminalis</name>
    <name type="common">Common osier</name>
    <name type="synonym">Basket willow</name>
    <dbReference type="NCBI Taxonomy" id="40686"/>
    <lineage>
        <taxon>Eukaryota</taxon>
        <taxon>Viridiplantae</taxon>
        <taxon>Streptophyta</taxon>
        <taxon>Embryophyta</taxon>
        <taxon>Tracheophyta</taxon>
        <taxon>Spermatophyta</taxon>
        <taxon>Magnoliopsida</taxon>
        <taxon>eudicotyledons</taxon>
        <taxon>Gunneridae</taxon>
        <taxon>Pentapetalae</taxon>
        <taxon>rosids</taxon>
        <taxon>fabids</taxon>
        <taxon>Malpighiales</taxon>
        <taxon>Salicaceae</taxon>
        <taxon>Saliceae</taxon>
        <taxon>Salix</taxon>
    </lineage>
</organism>
<reference evidence="1" key="1">
    <citation type="submission" date="2019-03" db="EMBL/GenBank/DDBJ databases">
        <authorList>
            <person name="Mank J."/>
            <person name="Almeida P."/>
        </authorList>
    </citation>
    <scope>NUCLEOTIDE SEQUENCE</scope>
    <source>
        <strain evidence="1">78183</strain>
    </source>
</reference>
<protein>
    <submittedName>
        <fullName evidence="1">Uncharacterized protein</fullName>
    </submittedName>
</protein>
<accession>A0A6N2M2B8</accession>
<proteinExistence type="predicted"/>
<sequence>MGTTIRHSLGSKMDSGETQFLQGKVANKEKGCRYCPNCRIKVAGLLSCMRVMLAM</sequence>
<gene>
    <name evidence="1" type="ORF">SVIM_LOCUS298555</name>
</gene>